<comment type="caution">
    <text evidence="4">The sequence shown here is derived from an EMBL/GenBank/DDBJ whole genome shotgun (WGS) entry which is preliminary data.</text>
</comment>
<evidence type="ECO:0000313" key="5">
    <source>
        <dbReference type="Proteomes" id="UP000632125"/>
    </source>
</evidence>
<organism evidence="4 5">
    <name type="scientific">Paenibacillus arenilitoris</name>
    <dbReference type="NCBI Taxonomy" id="2772299"/>
    <lineage>
        <taxon>Bacteria</taxon>
        <taxon>Bacillati</taxon>
        <taxon>Bacillota</taxon>
        <taxon>Bacilli</taxon>
        <taxon>Bacillales</taxon>
        <taxon>Paenibacillaceae</taxon>
        <taxon>Paenibacillus</taxon>
    </lineage>
</organism>
<keyword evidence="5" id="KW-1185">Reference proteome</keyword>
<evidence type="ECO:0000313" key="4">
    <source>
        <dbReference type="EMBL" id="MBD2869242.1"/>
    </source>
</evidence>
<dbReference type="Gene3D" id="1.10.150.240">
    <property type="entry name" value="Putative phosphatase, domain 2"/>
    <property type="match status" value="1"/>
</dbReference>
<keyword evidence="3 4" id="KW-0378">Hydrolase</keyword>
<dbReference type="InterPro" id="IPR023214">
    <property type="entry name" value="HAD_sf"/>
</dbReference>
<reference evidence="4" key="1">
    <citation type="submission" date="2020-09" db="EMBL/GenBank/DDBJ databases">
        <title>A novel bacterium of genus Paenibacillus, isolated from South China Sea.</title>
        <authorList>
            <person name="Huang H."/>
            <person name="Mo K."/>
            <person name="Hu Y."/>
        </authorList>
    </citation>
    <scope>NUCLEOTIDE SEQUENCE</scope>
    <source>
        <strain evidence="4">IB182493</strain>
    </source>
</reference>
<keyword evidence="2" id="KW-0479">Metal-binding</keyword>
<sequence length="218" mass="23969">MLKAVIFDFDGLILDTETPEYVSFRDIYRAHGVELELDAWGQWVGTDASSFNPYDHLDRLTGRALNREEIRAARRAAYDALIAKEELRPGVLDYLRSARQLGLKVGLASSSTRAWVAGYLDKLGIADYFDCIRVREDVERVKPDPALYLAAAAALGVAPSESLALEDSPNGALAAKRAGMRCVIVPNDLTGRLTFGEADMKLNSLAETDLRTLLHALT</sequence>
<dbReference type="GO" id="GO:0016787">
    <property type="term" value="F:hydrolase activity"/>
    <property type="evidence" value="ECO:0007669"/>
    <property type="project" value="UniProtKB-KW"/>
</dbReference>
<comment type="similarity">
    <text evidence="1">Belongs to the HAD-like hydrolase superfamily. CbbY/CbbZ/Gph/YieH family.</text>
</comment>
<dbReference type="InterPro" id="IPR023198">
    <property type="entry name" value="PGP-like_dom2"/>
</dbReference>
<dbReference type="GO" id="GO:0046872">
    <property type="term" value="F:metal ion binding"/>
    <property type="evidence" value="ECO:0007669"/>
    <property type="project" value="UniProtKB-KW"/>
</dbReference>
<gene>
    <name evidence="4" type="ORF">IDH41_11700</name>
</gene>
<accession>A0A927CLY0</accession>
<dbReference type="PRINTS" id="PR00413">
    <property type="entry name" value="HADHALOGNASE"/>
</dbReference>
<dbReference type="SUPFAM" id="SSF56784">
    <property type="entry name" value="HAD-like"/>
    <property type="match status" value="1"/>
</dbReference>
<evidence type="ECO:0000256" key="3">
    <source>
        <dbReference type="ARBA" id="ARBA00022801"/>
    </source>
</evidence>
<dbReference type="FunFam" id="3.40.50.1000:FF:000036">
    <property type="entry name" value="HAD family hydrolase"/>
    <property type="match status" value="1"/>
</dbReference>
<dbReference type="InterPro" id="IPR036412">
    <property type="entry name" value="HAD-like_sf"/>
</dbReference>
<dbReference type="SFLD" id="SFLDG01129">
    <property type="entry name" value="C1.5:_HAD__Beta-PGM__Phosphata"/>
    <property type="match status" value="1"/>
</dbReference>
<evidence type="ECO:0000256" key="2">
    <source>
        <dbReference type="ARBA" id="ARBA00022723"/>
    </source>
</evidence>
<dbReference type="Gene3D" id="3.40.50.1000">
    <property type="entry name" value="HAD superfamily/HAD-like"/>
    <property type="match status" value="1"/>
</dbReference>
<dbReference type="EMBL" id="JACXIY010000014">
    <property type="protein sequence ID" value="MBD2869242.1"/>
    <property type="molecule type" value="Genomic_DNA"/>
</dbReference>
<dbReference type="SFLD" id="SFLDG01135">
    <property type="entry name" value="C1.5.6:_HAD__Beta-PGM__Phospha"/>
    <property type="match status" value="1"/>
</dbReference>
<dbReference type="PANTHER" id="PTHR18901">
    <property type="entry name" value="2-DEOXYGLUCOSE-6-PHOSPHATE PHOSPHATASE 2"/>
    <property type="match status" value="1"/>
</dbReference>
<proteinExistence type="inferred from homology"/>
<dbReference type="SFLD" id="SFLDS00003">
    <property type="entry name" value="Haloacid_Dehalogenase"/>
    <property type="match status" value="1"/>
</dbReference>
<evidence type="ECO:0000256" key="1">
    <source>
        <dbReference type="ARBA" id="ARBA00006171"/>
    </source>
</evidence>
<dbReference type="RefSeq" id="WP_190861187.1">
    <property type="nucleotide sequence ID" value="NZ_JACXIY010000014.1"/>
</dbReference>
<dbReference type="PANTHER" id="PTHR18901:SF38">
    <property type="entry name" value="PSEUDOURIDINE-5'-PHOSPHATASE"/>
    <property type="match status" value="1"/>
</dbReference>
<name>A0A927CLY0_9BACL</name>
<dbReference type="InterPro" id="IPR006439">
    <property type="entry name" value="HAD-SF_hydro_IA"/>
</dbReference>
<dbReference type="AlphaFoldDB" id="A0A927CLY0"/>
<dbReference type="Proteomes" id="UP000632125">
    <property type="component" value="Unassembled WGS sequence"/>
</dbReference>
<dbReference type="NCBIfam" id="TIGR01509">
    <property type="entry name" value="HAD-SF-IA-v3"/>
    <property type="match status" value="1"/>
</dbReference>
<protein>
    <submittedName>
        <fullName evidence="4">HAD-IA family hydrolase</fullName>
    </submittedName>
</protein>
<dbReference type="Pfam" id="PF00702">
    <property type="entry name" value="Hydrolase"/>
    <property type="match status" value="1"/>
</dbReference>